<evidence type="ECO:0000313" key="4">
    <source>
        <dbReference type="Proteomes" id="UP000596252"/>
    </source>
</evidence>
<name>A0ABX7G0S9_9GAMM</name>
<evidence type="ECO:0000256" key="1">
    <source>
        <dbReference type="SAM" id="MobiDB-lite"/>
    </source>
</evidence>
<gene>
    <name evidence="3" type="ORF">JQC75_13545</name>
</gene>
<sequence>MEFRYQAILIPLLLVCGITQAATIYKWVDKNGVTHFSEQPPPDDAQTQTLNAAEIEPKPIGFDSPKSIPKADAAVSDEQKNADLIRQQNADQADAICEQAKQNLDVLSNFNRVTRKDDSSDEPVMMTDEERESALAEAKKRISLFCKDGKK</sequence>
<reference evidence="3 4" key="1">
    <citation type="journal article" date="2012" name="Antonie Van Leeuwenhoek">
        <title>Shewanella litorisediminis sp. nov., a gammaproteobacterium isolated from a tidal flat sediment.</title>
        <authorList>
            <person name="Lee M.H."/>
            <person name="Yoon J.H."/>
        </authorList>
    </citation>
    <scope>NUCLEOTIDE SEQUENCE [LARGE SCALE GENOMIC DNA]</scope>
    <source>
        <strain evidence="3 4">SMK1-12</strain>
    </source>
</reference>
<feature type="domain" description="DUF4124" evidence="2">
    <location>
        <begin position="13"/>
        <end position="57"/>
    </location>
</feature>
<protein>
    <submittedName>
        <fullName evidence="3">DUF4124 domain-containing protein</fullName>
    </submittedName>
</protein>
<dbReference type="RefSeq" id="WP_203324583.1">
    <property type="nucleotide sequence ID" value="NZ_CP069213.1"/>
</dbReference>
<dbReference type="EMBL" id="CP069213">
    <property type="protein sequence ID" value="QRH00883.1"/>
    <property type="molecule type" value="Genomic_DNA"/>
</dbReference>
<dbReference type="Pfam" id="PF13511">
    <property type="entry name" value="DUF4124"/>
    <property type="match status" value="1"/>
</dbReference>
<accession>A0ABX7G0S9</accession>
<keyword evidence="4" id="KW-1185">Reference proteome</keyword>
<feature type="region of interest" description="Disordered" evidence="1">
    <location>
        <begin position="57"/>
        <end position="79"/>
    </location>
</feature>
<proteinExistence type="predicted"/>
<dbReference type="Proteomes" id="UP000596252">
    <property type="component" value="Chromosome"/>
</dbReference>
<evidence type="ECO:0000313" key="3">
    <source>
        <dbReference type="EMBL" id="QRH00883.1"/>
    </source>
</evidence>
<evidence type="ECO:0000259" key="2">
    <source>
        <dbReference type="Pfam" id="PF13511"/>
    </source>
</evidence>
<organism evidence="3 4">
    <name type="scientific">Shewanella litorisediminis</name>
    <dbReference type="NCBI Taxonomy" id="1173586"/>
    <lineage>
        <taxon>Bacteria</taxon>
        <taxon>Pseudomonadati</taxon>
        <taxon>Pseudomonadota</taxon>
        <taxon>Gammaproteobacteria</taxon>
        <taxon>Alteromonadales</taxon>
        <taxon>Shewanellaceae</taxon>
        <taxon>Shewanella</taxon>
    </lineage>
</organism>
<dbReference type="InterPro" id="IPR025392">
    <property type="entry name" value="DUF4124"/>
</dbReference>